<accession>A0ABD6HEW8</accession>
<dbReference type="AlphaFoldDB" id="A0ABD6HEW8"/>
<comment type="caution">
    <text evidence="2">The sequence shown here is derived from an EMBL/GenBank/DDBJ whole genome shotgun (WGS) entry which is preliminary data.</text>
</comment>
<evidence type="ECO:0000313" key="1">
    <source>
        <dbReference type="EMBL" id="MUO45788.1"/>
    </source>
</evidence>
<proteinExistence type="predicted"/>
<dbReference type="Proteomes" id="UP000179454">
    <property type="component" value="Unassembled WGS sequence"/>
</dbReference>
<reference evidence="3 4" key="1">
    <citation type="submission" date="2019-11" db="EMBL/GenBank/DDBJ databases">
        <title>Whole-genome sequencing of Allorhizobium vitis.</title>
        <authorList>
            <person name="Gan H.M."/>
            <person name="Savka M.A."/>
        </authorList>
    </citation>
    <scope>NUCLEOTIDE SEQUENCE [LARGE SCALE GENOMIC DNA]</scope>
    <source>
        <strain evidence="2 4">RF2/1</strain>
        <strain evidence="1 3">T1/7</strain>
    </source>
</reference>
<dbReference type="EMBL" id="MBFE02000092">
    <property type="protein sequence ID" value="MUO45788.1"/>
    <property type="molecule type" value="Genomic_DNA"/>
</dbReference>
<gene>
    <name evidence="2" type="ORF">BBK91_026430</name>
    <name evidence="1" type="ORF">BBL17_029220</name>
</gene>
<dbReference type="Proteomes" id="UP000179536">
    <property type="component" value="Unassembled WGS sequence"/>
</dbReference>
<name>A0ABD6HEW8_AGRVI</name>
<organism evidence="2 4">
    <name type="scientific">Agrobacterium vitis</name>
    <name type="common">Rhizobium vitis</name>
    <dbReference type="NCBI Taxonomy" id="373"/>
    <lineage>
        <taxon>Bacteria</taxon>
        <taxon>Pseudomonadati</taxon>
        <taxon>Pseudomonadota</taxon>
        <taxon>Alphaproteobacteria</taxon>
        <taxon>Hyphomicrobiales</taxon>
        <taxon>Rhizobiaceae</taxon>
        <taxon>Rhizobium/Agrobacterium group</taxon>
        <taxon>Agrobacterium</taxon>
    </lineage>
</organism>
<evidence type="ECO:0000313" key="4">
    <source>
        <dbReference type="Proteomes" id="UP000179536"/>
    </source>
</evidence>
<dbReference type="EMBL" id="MBFA02000035">
    <property type="protein sequence ID" value="MUP13369.1"/>
    <property type="molecule type" value="Genomic_DNA"/>
</dbReference>
<evidence type="ECO:0000313" key="3">
    <source>
        <dbReference type="Proteomes" id="UP000179454"/>
    </source>
</evidence>
<sequence length="81" mass="9269">MQFIRLRLAGGLGSTAWMTVRSKAGYRFFLPTGGRTWIDSFKIAHFSRDFLLDQRQVCQRREFSSEVRMAGNDLAAAVDHD</sequence>
<protein>
    <submittedName>
        <fullName evidence="2">Uncharacterized protein</fullName>
    </submittedName>
</protein>
<keyword evidence="3" id="KW-1185">Reference proteome</keyword>
<evidence type="ECO:0000313" key="2">
    <source>
        <dbReference type="EMBL" id="MUP13369.1"/>
    </source>
</evidence>
<dbReference type="RefSeq" id="WP_139191521.1">
    <property type="nucleotide sequence ID" value="NZ_CP056046.1"/>
</dbReference>